<evidence type="ECO:0000256" key="3">
    <source>
        <dbReference type="ARBA" id="ARBA00022801"/>
    </source>
</evidence>
<protein>
    <submittedName>
        <fullName evidence="6">N-acetylmuramidase family protein</fullName>
    </submittedName>
</protein>
<evidence type="ECO:0000259" key="5">
    <source>
        <dbReference type="PROSITE" id="PS51935"/>
    </source>
</evidence>
<organism evidence="6 7">
    <name type="scientific">Pseudomonas mandelii</name>
    <dbReference type="NCBI Taxonomy" id="75612"/>
    <lineage>
        <taxon>Bacteria</taxon>
        <taxon>Pseudomonadati</taxon>
        <taxon>Pseudomonadota</taxon>
        <taxon>Gammaproteobacteria</taxon>
        <taxon>Pseudomonadales</taxon>
        <taxon>Pseudomonadaceae</taxon>
        <taxon>Pseudomonas</taxon>
    </lineage>
</organism>
<dbReference type="InterPro" id="IPR000064">
    <property type="entry name" value="NLP_P60_dom"/>
</dbReference>
<evidence type="ECO:0000256" key="2">
    <source>
        <dbReference type="ARBA" id="ARBA00022670"/>
    </source>
</evidence>
<comment type="similarity">
    <text evidence="1">Belongs to the peptidase C40 family.</text>
</comment>
<dbReference type="InterPro" id="IPR024408">
    <property type="entry name" value="Muramidase"/>
</dbReference>
<dbReference type="GO" id="GO:0006508">
    <property type="term" value="P:proteolysis"/>
    <property type="evidence" value="ECO:0007669"/>
    <property type="project" value="UniProtKB-KW"/>
</dbReference>
<sequence length="1020" mass="113395">MTTGVLEQRQLYTKGDYVYGGGKGKDTDGDGKKEIDCSSLVWEMLKTAGYNVPYNNTLALKTNITNYDVIEWKDVLPGDIALWPTHTGFVESVDIENKSGLFFGSQNSTGPASATFGTDSNFWPMPIKFLRVKEVFKTGAQPGPAPTPAPATPPAPAVSPLMNFQYPFRKADGTQFTDSEEVFKALESEGSGNFLLGNHGFWHGGIHISHKVAPQCMRDEPIRCMGDGVVIAYRLNKDYLISEFVGENSCETLKYSNSFCLVRHDYKSPVSDEETPGTCNELTLYSLYMHLLPFDRYPASLDEMPAPRIRMVASGFKARSDIKDAVGCEEYGAISAGAEIEILEEHSDHIHAKGKLIAGSVSGRTVGQEFWFAYKQNGLAYPKSDGAPSWKQVILPERTQPGYWKGKVRAVVAASGLTLRQPPATLVHGAIAGEAMSAATSQGSTKPLVLCTSSTIEFDSGKVLNLKIGNKILRMAECTFVPNTSGAPTGLKSHTFPVPDTFWACVEDISPNCYVQWQGLTPSIFDEVVVMDTAIKAGDPIGYLGLNENIAGPNGGTSGKYQVHVEIFSADPRIGDFLKNKAGIKDGKQYLHLPANIALSKKAPQSGTIELSNEHFVELRKAVPFKDAVEWYEVTVVDNGESKTGLVKKEAAKLISQHDWEKLGFRVVKESNQNSDGFLDPDDLPEFFKTLYNDLDKFGNHDNKVTADDLSIALKNSEMRDHWSKLIADHPTEWKSKSDAPKWARLDELLEAFPAVLKHEKERIDKLVFWDELTGSAKVGNGTGVVSHFHPIAMVSNMLPGNRCFCFEQGIVDSPCQKGVPDVSKDHFELLSTQLGVEREVLRAIAVAETGDKVPFKEYVAGKQHATILYERHYMYRLLKLKGYTVEQLNDLSASEPKIVHTYQSGYSYGTEQAQYERFLRASEIDKEVAIKSCSWGKFQVMGEYFARLYKSSDELVEAQNYCALQHLQYFKIFLTKEKNMLEPMRQKNWLTIAKKYNGENQIGYDVNISNAYDQLKANW</sequence>
<evidence type="ECO:0000256" key="1">
    <source>
        <dbReference type="ARBA" id="ARBA00007074"/>
    </source>
</evidence>
<dbReference type="SUPFAM" id="SSF54001">
    <property type="entry name" value="Cysteine proteinases"/>
    <property type="match status" value="1"/>
</dbReference>
<dbReference type="AlphaFoldDB" id="A0AB36CUZ4"/>
<dbReference type="EMBL" id="JAAQXV010000003">
    <property type="protein sequence ID" value="NMZ79871.1"/>
    <property type="molecule type" value="Genomic_DNA"/>
</dbReference>
<evidence type="ECO:0000313" key="6">
    <source>
        <dbReference type="EMBL" id="NMZ79871.1"/>
    </source>
</evidence>
<dbReference type="Pfam" id="PF11860">
    <property type="entry name" value="Muramidase"/>
    <property type="match status" value="1"/>
</dbReference>
<keyword evidence="4" id="KW-0788">Thiol protease</keyword>
<accession>A0AB36CUZ4</accession>
<dbReference type="RefSeq" id="WP_169857202.1">
    <property type="nucleotide sequence ID" value="NZ_JAAQXV010000003.1"/>
</dbReference>
<reference evidence="6 7" key="1">
    <citation type="journal article" date="2020" name="Front. Microbiol.">
        <title>Genetic Organization of the aprX-lipA2 Operon Affects the Proteolytic Potential of Pseudomonas Species in Milk.</title>
        <authorList>
            <person name="Maier C."/>
            <person name="Huptas C."/>
            <person name="von Neubeck M."/>
            <person name="Scherer S."/>
            <person name="Wenning M."/>
            <person name="Lucking G."/>
        </authorList>
    </citation>
    <scope>NUCLEOTIDE SEQUENCE [LARGE SCALE GENOMIC DNA]</scope>
    <source>
        <strain evidence="6 7">WS 5114</strain>
    </source>
</reference>
<keyword evidence="2" id="KW-0645">Protease</keyword>
<feature type="domain" description="NlpC/P60" evidence="5">
    <location>
        <begin position="1"/>
        <end position="134"/>
    </location>
</feature>
<gene>
    <name evidence="6" type="ORF">HBO26_11265</name>
</gene>
<dbReference type="PROSITE" id="PS51935">
    <property type="entry name" value="NLPC_P60"/>
    <property type="match status" value="1"/>
</dbReference>
<dbReference type="InterPro" id="IPR038765">
    <property type="entry name" value="Papain-like_cys_pep_sf"/>
</dbReference>
<name>A0AB36CUZ4_9PSED</name>
<keyword evidence="3" id="KW-0378">Hydrolase</keyword>
<comment type="caution">
    <text evidence="6">The sequence shown here is derived from an EMBL/GenBank/DDBJ whole genome shotgun (WGS) entry which is preliminary data.</text>
</comment>
<proteinExistence type="inferred from homology"/>
<dbReference type="Proteomes" id="UP000548707">
    <property type="component" value="Unassembled WGS sequence"/>
</dbReference>
<evidence type="ECO:0000256" key="4">
    <source>
        <dbReference type="ARBA" id="ARBA00022807"/>
    </source>
</evidence>
<evidence type="ECO:0000313" key="7">
    <source>
        <dbReference type="Proteomes" id="UP000548707"/>
    </source>
</evidence>
<dbReference type="GO" id="GO:0008234">
    <property type="term" value="F:cysteine-type peptidase activity"/>
    <property type="evidence" value="ECO:0007669"/>
    <property type="project" value="UniProtKB-KW"/>
</dbReference>
<dbReference type="Gene3D" id="3.90.1720.10">
    <property type="entry name" value="endopeptidase domain like (from Nostoc punctiforme)"/>
    <property type="match status" value="1"/>
</dbReference>